<reference evidence="2 3" key="1">
    <citation type="submission" date="2019-11" db="EMBL/GenBank/DDBJ databases">
        <title>Whole genome sequence of Oryza granulata.</title>
        <authorList>
            <person name="Li W."/>
        </authorList>
    </citation>
    <scope>NUCLEOTIDE SEQUENCE [LARGE SCALE GENOMIC DNA]</scope>
    <source>
        <strain evidence="3">cv. Menghai</strain>
        <tissue evidence="2">Leaf</tissue>
    </source>
</reference>
<evidence type="ECO:0000256" key="1">
    <source>
        <dbReference type="SAM" id="MobiDB-lite"/>
    </source>
</evidence>
<accession>A0A6G1BNP7</accession>
<feature type="compositionally biased region" description="Low complexity" evidence="1">
    <location>
        <begin position="11"/>
        <end position="23"/>
    </location>
</feature>
<name>A0A6G1BNP7_9ORYZ</name>
<evidence type="ECO:0000313" key="2">
    <source>
        <dbReference type="EMBL" id="KAF0889599.1"/>
    </source>
</evidence>
<comment type="caution">
    <text evidence="2">The sequence shown here is derived from an EMBL/GenBank/DDBJ whole genome shotgun (WGS) entry which is preliminary data.</text>
</comment>
<keyword evidence="3" id="KW-1185">Reference proteome</keyword>
<sequence>MLQGMRILQKTPSACSTTASPSPREATREGSCSHASTTAKHALYLASSPPVGDKRIRGGSTAGRGRDGSGVRGVSAAGRGHDSGAVRGGSTAGLGRNGGGFRGGTAAGLGRLSGGSDAGRGRCTAANNYT</sequence>
<dbReference type="EMBL" id="SPHZ02000012">
    <property type="protein sequence ID" value="KAF0889599.1"/>
    <property type="molecule type" value="Genomic_DNA"/>
</dbReference>
<evidence type="ECO:0000313" key="3">
    <source>
        <dbReference type="Proteomes" id="UP000479710"/>
    </source>
</evidence>
<dbReference type="AlphaFoldDB" id="A0A6G1BNP7"/>
<dbReference type="Proteomes" id="UP000479710">
    <property type="component" value="Unassembled WGS sequence"/>
</dbReference>
<proteinExistence type="predicted"/>
<organism evidence="2 3">
    <name type="scientific">Oryza meyeriana var. granulata</name>
    <dbReference type="NCBI Taxonomy" id="110450"/>
    <lineage>
        <taxon>Eukaryota</taxon>
        <taxon>Viridiplantae</taxon>
        <taxon>Streptophyta</taxon>
        <taxon>Embryophyta</taxon>
        <taxon>Tracheophyta</taxon>
        <taxon>Spermatophyta</taxon>
        <taxon>Magnoliopsida</taxon>
        <taxon>Liliopsida</taxon>
        <taxon>Poales</taxon>
        <taxon>Poaceae</taxon>
        <taxon>BOP clade</taxon>
        <taxon>Oryzoideae</taxon>
        <taxon>Oryzeae</taxon>
        <taxon>Oryzinae</taxon>
        <taxon>Oryza</taxon>
        <taxon>Oryza meyeriana</taxon>
    </lineage>
</organism>
<feature type="compositionally biased region" description="Gly residues" evidence="1">
    <location>
        <begin position="86"/>
        <end position="118"/>
    </location>
</feature>
<protein>
    <submittedName>
        <fullName evidence="2">Uncharacterized protein</fullName>
    </submittedName>
</protein>
<feature type="region of interest" description="Disordered" evidence="1">
    <location>
        <begin position="1"/>
        <end position="130"/>
    </location>
</feature>
<gene>
    <name evidence="2" type="ORF">E2562_029273</name>
</gene>